<feature type="region of interest" description="Disordered" evidence="2">
    <location>
        <begin position="110"/>
        <end position="144"/>
    </location>
</feature>
<dbReference type="GO" id="GO:0031146">
    <property type="term" value="P:SCF-dependent proteasomal ubiquitin-dependent protein catabolic process"/>
    <property type="evidence" value="ECO:0007669"/>
    <property type="project" value="TreeGrafter"/>
</dbReference>
<sequence length="731" mass="84451">MSFLRYFSLIPTHFETYFVFKNNAISGNDEQSSVDSRRSRRVIRHDNINTSRRINNNRLNEDLPFEDVNNEGNCIFYGTKDDNELEKINDTESDKVSLWHFNGENCRDEKITKNEKKRKSKRGKKRRRVKCRTTQSSQSSSTNYIFHNLYLSNSERPNHMQGKRRNLQNSERRSQYKDIVAIQEPTINGFYYNYVIDEEMSNQMSTKKDTDTEKHFFTSNSHYTAKIPLQMQVTEFGEIKNKKVNCGPKKVRAKQREVNGMTSKVFDSTARSPESLSNGEIILQDKIKNNFSYLITTMDGKNFDLKKKLEYMELKDEEENINDILPNEVLLRVFSYLDMKSLCQGAQVCKLWNSLAMNGANWMVVNFFDYQKDIKPSVVENISRRSGYFLRKLSLRGCQNIQDGALRIFAVNCRNIEALSLGNCKKITDLTCEYLGKYCKYLKFLDFENCLDITDIGVTAIVNNCTLLEEINFNWNKNIQDKGITYLLSRCKNLRKLLVKGCSGLTENCFGMLPKETFSLIHLNLMLTMATERTLNDISLRFTNLEYLNISNCNTINDNGIMTLSQSLRSLKTLEMAGGELLSDLSIQFVARFCKQIKKLDIEDCSSLTDNSLYYISKGSFNLEHLVLSHCEGITNNGIKILAEGCTYSLKELELDNLPEINDNIFEHLYEFKRLRKVCLFDCQNISKAAISKFEESRNYETTVQAYFAPPTPQVVDPPSARGICRCCTIL</sequence>
<protein>
    <submittedName>
        <fullName evidence="5">F-box domain-containing protein</fullName>
    </submittedName>
</protein>
<dbReference type="SMART" id="SM00256">
    <property type="entry name" value="FBOX"/>
    <property type="match status" value="1"/>
</dbReference>
<feature type="compositionally biased region" description="Low complexity" evidence="2">
    <location>
        <begin position="132"/>
        <end position="142"/>
    </location>
</feature>
<dbReference type="SUPFAM" id="SSF52047">
    <property type="entry name" value="RNI-like"/>
    <property type="match status" value="1"/>
</dbReference>
<dbReference type="GO" id="GO:0019005">
    <property type="term" value="C:SCF ubiquitin ligase complex"/>
    <property type="evidence" value="ECO:0007669"/>
    <property type="project" value="TreeGrafter"/>
</dbReference>
<feature type="domain" description="F-box" evidence="3">
    <location>
        <begin position="319"/>
        <end position="365"/>
    </location>
</feature>
<name>A0A0K0FXR8_STRVS</name>
<dbReference type="InterPro" id="IPR036047">
    <property type="entry name" value="F-box-like_dom_sf"/>
</dbReference>
<feature type="region of interest" description="Disordered" evidence="2">
    <location>
        <begin position="153"/>
        <end position="172"/>
    </location>
</feature>
<organism evidence="4 5">
    <name type="scientific">Strongyloides venezuelensis</name>
    <name type="common">Threadworm</name>
    <dbReference type="NCBI Taxonomy" id="75913"/>
    <lineage>
        <taxon>Eukaryota</taxon>
        <taxon>Metazoa</taxon>
        <taxon>Ecdysozoa</taxon>
        <taxon>Nematoda</taxon>
        <taxon>Chromadorea</taxon>
        <taxon>Rhabditida</taxon>
        <taxon>Tylenchina</taxon>
        <taxon>Panagrolaimomorpha</taxon>
        <taxon>Strongyloidoidea</taxon>
        <taxon>Strongyloididae</taxon>
        <taxon>Strongyloides</taxon>
    </lineage>
</organism>
<evidence type="ECO:0000313" key="4">
    <source>
        <dbReference type="Proteomes" id="UP000035680"/>
    </source>
</evidence>
<dbReference type="InterPro" id="IPR006553">
    <property type="entry name" value="Leu-rich_rpt_Cys-con_subtyp"/>
</dbReference>
<feature type="compositionally biased region" description="Basic residues" evidence="2">
    <location>
        <begin position="115"/>
        <end position="131"/>
    </location>
</feature>
<dbReference type="Pfam" id="PF12937">
    <property type="entry name" value="F-box-like"/>
    <property type="match status" value="1"/>
</dbReference>
<evidence type="ECO:0000256" key="1">
    <source>
        <dbReference type="ARBA" id="ARBA00022786"/>
    </source>
</evidence>
<dbReference type="WBParaSite" id="SVE_1724400.2">
    <property type="protein sequence ID" value="SVE_1724400.2"/>
    <property type="gene ID" value="SVE_1724400"/>
</dbReference>
<evidence type="ECO:0000256" key="2">
    <source>
        <dbReference type="SAM" id="MobiDB-lite"/>
    </source>
</evidence>
<dbReference type="PROSITE" id="PS50181">
    <property type="entry name" value="FBOX"/>
    <property type="match status" value="1"/>
</dbReference>
<dbReference type="InterPro" id="IPR032675">
    <property type="entry name" value="LRR_dom_sf"/>
</dbReference>
<dbReference type="PANTHER" id="PTHR13318">
    <property type="entry name" value="PARTNER OF PAIRED, ISOFORM B-RELATED"/>
    <property type="match status" value="1"/>
</dbReference>
<dbReference type="Pfam" id="PF13516">
    <property type="entry name" value="LRR_6"/>
    <property type="match status" value="1"/>
</dbReference>
<evidence type="ECO:0000313" key="5">
    <source>
        <dbReference type="WBParaSite" id="SVE_1724400.2"/>
    </source>
</evidence>
<dbReference type="InterPro" id="IPR001810">
    <property type="entry name" value="F-box_dom"/>
</dbReference>
<keyword evidence="4" id="KW-1185">Reference proteome</keyword>
<dbReference type="Proteomes" id="UP000035680">
    <property type="component" value="Unassembled WGS sequence"/>
</dbReference>
<dbReference type="Pfam" id="PF25372">
    <property type="entry name" value="DUF7885"/>
    <property type="match status" value="1"/>
</dbReference>
<dbReference type="STRING" id="75913.A0A0K0FXR8"/>
<accession>A0A0K0FXR8</accession>
<dbReference type="AlphaFoldDB" id="A0A0K0FXR8"/>
<dbReference type="SMART" id="SM00367">
    <property type="entry name" value="LRR_CC"/>
    <property type="match status" value="10"/>
</dbReference>
<evidence type="ECO:0000259" key="3">
    <source>
        <dbReference type="PROSITE" id="PS50181"/>
    </source>
</evidence>
<dbReference type="InterPro" id="IPR001611">
    <property type="entry name" value="Leu-rich_rpt"/>
</dbReference>
<reference evidence="4" key="1">
    <citation type="submission" date="2014-07" db="EMBL/GenBank/DDBJ databases">
        <authorList>
            <person name="Martin A.A"/>
            <person name="De Silva N."/>
        </authorList>
    </citation>
    <scope>NUCLEOTIDE SEQUENCE</scope>
</reference>
<dbReference type="SUPFAM" id="SSF81383">
    <property type="entry name" value="F-box domain"/>
    <property type="match status" value="1"/>
</dbReference>
<keyword evidence="1" id="KW-0833">Ubl conjugation pathway</keyword>
<reference evidence="5" key="2">
    <citation type="submission" date="2015-08" db="UniProtKB">
        <authorList>
            <consortium name="WormBaseParasite"/>
        </authorList>
    </citation>
    <scope>IDENTIFICATION</scope>
</reference>
<dbReference type="InterPro" id="IPR057207">
    <property type="entry name" value="FBXL15_LRR"/>
</dbReference>
<proteinExistence type="predicted"/>
<dbReference type="Gene3D" id="3.80.10.10">
    <property type="entry name" value="Ribonuclease Inhibitor"/>
    <property type="match status" value="2"/>
</dbReference>